<dbReference type="Proteomes" id="UP000029500">
    <property type="component" value="Chromosome"/>
</dbReference>
<dbReference type="InterPro" id="IPR013320">
    <property type="entry name" value="ConA-like_dom_sf"/>
</dbReference>
<dbReference type="AlphaFoldDB" id="A0A089M8Q0"/>
<keyword evidence="2" id="KW-1185">Reference proteome</keyword>
<dbReference type="Pfam" id="PF07081">
    <property type="entry name" value="DUF1349"/>
    <property type="match status" value="1"/>
</dbReference>
<accession>A0A089M8Q0</accession>
<dbReference type="HOGENOM" id="CLU_082825_1_1_9"/>
<dbReference type="SUPFAM" id="SSF49899">
    <property type="entry name" value="Concanavalin A-like lectins/glucanases"/>
    <property type="match status" value="1"/>
</dbReference>
<sequence length="201" mass="22605">MQQSIFNDFKWINPSKATFVEDKLMIEAPAETDFFCNNGAVSETGNTPESLCNAPFYYTEVTGDFVMRVQVSHDFKDIYDSATIMVMQDFQVWAKACFEKTDYDTHAVVSVVTNHTSDDANGCNINGNTVWLQVARVNNAFSFHHSPDGIKFYMMRFFSLPVGQTLKVGLVAQAPTGQGGERIFQNFSLVHKTVKNIREGE</sequence>
<dbReference type="Gene3D" id="2.60.120.200">
    <property type="match status" value="1"/>
</dbReference>
<evidence type="ECO:0000313" key="2">
    <source>
        <dbReference type="Proteomes" id="UP000029500"/>
    </source>
</evidence>
<dbReference type="OrthoDB" id="9808724at2"/>
<dbReference type="STRING" id="189425.PGRAT_22875"/>
<dbReference type="InterPro" id="IPR009784">
    <property type="entry name" value="DUF1349"/>
</dbReference>
<reference evidence="1 2" key="1">
    <citation type="submission" date="2014-08" db="EMBL/GenBank/DDBJ databases">
        <title>Comparative genomics of the Paenibacillus odorifer group.</title>
        <authorList>
            <person name="den Bakker H.C."/>
            <person name="Tsai Y.-C."/>
            <person name="Martin N."/>
            <person name="Korlach J."/>
            <person name="Wiedmann M."/>
        </authorList>
    </citation>
    <scope>NUCLEOTIDE SEQUENCE [LARGE SCALE GENOMIC DNA]</scope>
    <source>
        <strain evidence="1 2">DSM 15220</strain>
    </source>
</reference>
<dbReference type="eggNOG" id="COG3506">
    <property type="taxonomic scope" value="Bacteria"/>
</dbReference>
<dbReference type="PANTHER" id="PTHR35332:SF2">
    <property type="entry name" value="REGULATION OF ENOLASE PROTEIN 1"/>
    <property type="match status" value="1"/>
</dbReference>
<dbReference type="KEGG" id="pgm:PGRAT_22875"/>
<evidence type="ECO:0000313" key="1">
    <source>
        <dbReference type="EMBL" id="AIQ70176.1"/>
    </source>
</evidence>
<evidence type="ECO:0008006" key="3">
    <source>
        <dbReference type="Google" id="ProtNLM"/>
    </source>
</evidence>
<name>A0A089M8Q0_9BACL</name>
<proteinExistence type="predicted"/>
<dbReference type="EMBL" id="CP009287">
    <property type="protein sequence ID" value="AIQ70176.1"/>
    <property type="molecule type" value="Genomic_DNA"/>
</dbReference>
<dbReference type="PANTHER" id="PTHR35332">
    <property type="entry name" value="REGULATION OF ENOLASE PROTEIN 1"/>
    <property type="match status" value="1"/>
</dbReference>
<gene>
    <name evidence="1" type="ORF">PGRAT_22875</name>
</gene>
<dbReference type="RefSeq" id="WP_025707250.1">
    <property type="nucleotide sequence ID" value="NZ_CP009287.1"/>
</dbReference>
<protein>
    <recommendedName>
        <fullName evidence="3">DUF1349 domain-containing protein</fullName>
    </recommendedName>
</protein>
<organism evidence="1 2">
    <name type="scientific">Paenibacillus graminis</name>
    <dbReference type="NCBI Taxonomy" id="189425"/>
    <lineage>
        <taxon>Bacteria</taxon>
        <taxon>Bacillati</taxon>
        <taxon>Bacillota</taxon>
        <taxon>Bacilli</taxon>
        <taxon>Bacillales</taxon>
        <taxon>Paenibacillaceae</taxon>
        <taxon>Paenibacillus</taxon>
    </lineage>
</organism>